<dbReference type="OrthoDB" id="2756373at2"/>
<keyword evidence="2" id="KW-1185">Reference proteome</keyword>
<evidence type="ECO:0000313" key="2">
    <source>
        <dbReference type="Proteomes" id="UP000012081"/>
    </source>
</evidence>
<dbReference type="PATRIC" id="fig|1300222.3.peg.318"/>
<gene>
    <name evidence="1" type="ORF">I532_01530</name>
</gene>
<dbReference type="AlphaFoldDB" id="M8E4P0"/>
<dbReference type="RefSeq" id="WP_003385960.1">
    <property type="nucleotide sequence ID" value="NZ_APBN01000001.1"/>
</dbReference>
<dbReference type="InterPro" id="IPR016753">
    <property type="entry name" value="PBSX_Firmicutes"/>
</dbReference>
<dbReference type="STRING" id="1300222.I532_01530"/>
<proteinExistence type="predicted"/>
<organism evidence="1 2">
    <name type="scientific">Brevibacillus borstelensis AK1</name>
    <dbReference type="NCBI Taxonomy" id="1300222"/>
    <lineage>
        <taxon>Bacteria</taxon>
        <taxon>Bacillati</taxon>
        <taxon>Bacillota</taxon>
        <taxon>Bacilli</taxon>
        <taxon>Bacillales</taxon>
        <taxon>Paenibacillaceae</taxon>
        <taxon>Brevibacillus</taxon>
    </lineage>
</organism>
<dbReference type="PIRSF" id="PIRSF019260">
    <property type="entry name" value="PBSX_XkdE_prd"/>
    <property type="match status" value="1"/>
</dbReference>
<dbReference type="Proteomes" id="UP000012081">
    <property type="component" value="Unassembled WGS sequence"/>
</dbReference>
<sequence>MANEITVRIFKEANTVAGETKQIPDSFHGDYDGLVEPDYSPDQLKAVVSQSNILPQCIEAYATNAADFGLQIEYDERVDVNDEHQKKLADEDWARLEEFLYVMNPLTTPQEIIKHVVRELEQTGSAYLEVAWAETADTPTIYAADSEYIRAAKETTDKSVRLPYLTKTGEIKFIEMPVRTRKYVQKRSMNKVFFDQFLPMDQPGSSQILHIKLNDATSIYSEPRWIGNIPGILGTRMAEELNLKYFKKGKKIPVAVVAEGGTATKESVEQIKAASNPDNDGAWMLLEFIGTEVMMGDDMKVTKPTVRFEKLQDVLQQDGLFQGYDDKQREKALSQFRLPPIYVGLSQDYTRATADTARRITEEQVFVPYRHWLADKIFNKALLPAIGIHRVKVKLRGPEITDPEERTALLNYLADRGVLLVRDLIPIAESILGITIEESRYEAGYLDTPVAKLLESMSSNEILGTNIDPQEQVASIAKRLLRETRDKQHV</sequence>
<dbReference type="EMBL" id="APBN01000001">
    <property type="protein sequence ID" value="EMT54246.1"/>
    <property type="molecule type" value="Genomic_DNA"/>
</dbReference>
<protein>
    <submittedName>
        <fullName evidence="1">Phage-like element PBSX protein xkdE</fullName>
    </submittedName>
</protein>
<evidence type="ECO:0000313" key="1">
    <source>
        <dbReference type="EMBL" id="EMT54246.1"/>
    </source>
</evidence>
<accession>M8E4P0</accession>
<comment type="caution">
    <text evidence="1">The sequence shown here is derived from an EMBL/GenBank/DDBJ whole genome shotgun (WGS) entry which is preliminary data.</text>
</comment>
<name>M8E4P0_9BACL</name>
<reference evidence="1 2" key="1">
    <citation type="submission" date="2013-03" db="EMBL/GenBank/DDBJ databases">
        <title>Assembly of a new bacterial strain Brevibacillus borstelensis AK1.</title>
        <authorList>
            <person name="Rajan I."/>
            <person name="PoliReddy D."/>
            <person name="Sugumar T."/>
            <person name="Rathinam K."/>
            <person name="Alqarawi S."/>
            <person name="Khalil A.B."/>
            <person name="Sivakumar N."/>
        </authorList>
    </citation>
    <scope>NUCLEOTIDE SEQUENCE [LARGE SCALE GENOMIC DNA]</scope>
    <source>
        <strain evidence="1 2">AK1</strain>
    </source>
</reference>